<name>A0A182NXW9_9DIPT</name>
<proteinExistence type="predicted"/>
<reference evidence="2" key="1">
    <citation type="submission" date="2013-03" db="EMBL/GenBank/DDBJ databases">
        <title>The Genome Sequence of Anopheles dirus WRAIR2.</title>
        <authorList>
            <consortium name="The Broad Institute Genomics Platform"/>
            <person name="Neafsey D.E."/>
            <person name="Walton C."/>
            <person name="Walker B."/>
            <person name="Young S.K."/>
            <person name="Zeng Q."/>
            <person name="Gargeya S."/>
            <person name="Fitzgerald M."/>
            <person name="Haas B."/>
            <person name="Abouelleil A."/>
            <person name="Allen A.W."/>
            <person name="Alvarado L."/>
            <person name="Arachchi H.M."/>
            <person name="Berlin A.M."/>
            <person name="Chapman S.B."/>
            <person name="Gainer-Dewar J."/>
            <person name="Goldberg J."/>
            <person name="Griggs A."/>
            <person name="Gujja S."/>
            <person name="Hansen M."/>
            <person name="Howarth C."/>
            <person name="Imamovic A."/>
            <person name="Ireland A."/>
            <person name="Larimer J."/>
            <person name="McCowan C."/>
            <person name="Murphy C."/>
            <person name="Pearson M."/>
            <person name="Poon T.W."/>
            <person name="Priest M."/>
            <person name="Roberts A."/>
            <person name="Saif S."/>
            <person name="Shea T."/>
            <person name="Sisk P."/>
            <person name="Sykes S."/>
            <person name="Wortman J."/>
            <person name="Nusbaum C."/>
            <person name="Birren B."/>
        </authorList>
    </citation>
    <scope>NUCLEOTIDE SEQUENCE [LARGE SCALE GENOMIC DNA]</scope>
    <source>
        <strain evidence="2">WRAIR2</strain>
    </source>
</reference>
<accession>A0A182NXW9</accession>
<dbReference type="EnsemblMetazoa" id="ADIR014687-RA">
    <property type="protein sequence ID" value="ADIR014687-PA"/>
    <property type="gene ID" value="ADIR014687"/>
</dbReference>
<evidence type="ECO:0000313" key="2">
    <source>
        <dbReference type="Proteomes" id="UP000075884"/>
    </source>
</evidence>
<dbReference type="AlphaFoldDB" id="A0A182NXW9"/>
<reference evidence="1" key="2">
    <citation type="submission" date="2020-05" db="UniProtKB">
        <authorList>
            <consortium name="EnsemblMetazoa"/>
        </authorList>
    </citation>
    <scope>IDENTIFICATION</scope>
    <source>
        <strain evidence="1">WRAIR2</strain>
    </source>
</reference>
<organism evidence="1 2">
    <name type="scientific">Anopheles dirus</name>
    <dbReference type="NCBI Taxonomy" id="7168"/>
    <lineage>
        <taxon>Eukaryota</taxon>
        <taxon>Metazoa</taxon>
        <taxon>Ecdysozoa</taxon>
        <taxon>Arthropoda</taxon>
        <taxon>Hexapoda</taxon>
        <taxon>Insecta</taxon>
        <taxon>Pterygota</taxon>
        <taxon>Neoptera</taxon>
        <taxon>Endopterygota</taxon>
        <taxon>Diptera</taxon>
        <taxon>Nematocera</taxon>
        <taxon>Culicoidea</taxon>
        <taxon>Culicidae</taxon>
        <taxon>Anophelinae</taxon>
        <taxon>Anopheles</taxon>
    </lineage>
</organism>
<protein>
    <submittedName>
        <fullName evidence="1">Uncharacterized protein</fullName>
    </submittedName>
</protein>
<keyword evidence="2" id="KW-1185">Reference proteome</keyword>
<dbReference type="VEuPathDB" id="VectorBase:ADIR014687"/>
<dbReference type="Proteomes" id="UP000075884">
    <property type="component" value="Unassembled WGS sequence"/>
</dbReference>
<evidence type="ECO:0000313" key="1">
    <source>
        <dbReference type="EnsemblMetazoa" id="ADIR014687-PA"/>
    </source>
</evidence>
<sequence>MLDSYTRFATQLSLEQIFVPFSLVQFKFTLTYI</sequence>